<evidence type="ECO:0000256" key="3">
    <source>
        <dbReference type="ARBA" id="ARBA00022692"/>
    </source>
</evidence>
<evidence type="ECO:0000313" key="7">
    <source>
        <dbReference type="EMBL" id="RHY30983.1"/>
    </source>
</evidence>
<protein>
    <submittedName>
        <fullName evidence="7">Uncharacterized protein</fullName>
    </submittedName>
</protein>
<evidence type="ECO:0000256" key="1">
    <source>
        <dbReference type="ARBA" id="ARBA00004141"/>
    </source>
</evidence>
<evidence type="ECO:0000256" key="6">
    <source>
        <dbReference type="SAM" id="Phobius"/>
    </source>
</evidence>
<dbReference type="AlphaFoldDB" id="A0A418AZB2"/>
<organism evidence="7 8">
    <name type="scientific">Aphanomyces invadans</name>
    <dbReference type="NCBI Taxonomy" id="157072"/>
    <lineage>
        <taxon>Eukaryota</taxon>
        <taxon>Sar</taxon>
        <taxon>Stramenopiles</taxon>
        <taxon>Oomycota</taxon>
        <taxon>Saprolegniomycetes</taxon>
        <taxon>Saprolegniales</taxon>
        <taxon>Verrucalvaceae</taxon>
        <taxon>Aphanomyces</taxon>
    </lineage>
</organism>
<evidence type="ECO:0000313" key="8">
    <source>
        <dbReference type="Proteomes" id="UP000285060"/>
    </source>
</evidence>
<feature type="transmembrane region" description="Helical" evidence="6">
    <location>
        <begin position="50"/>
        <end position="69"/>
    </location>
</feature>
<reference evidence="7 8" key="1">
    <citation type="submission" date="2018-08" db="EMBL/GenBank/DDBJ databases">
        <title>Aphanomyces genome sequencing and annotation.</title>
        <authorList>
            <person name="Minardi D."/>
            <person name="Oidtmann B."/>
            <person name="Van Der Giezen M."/>
            <person name="Studholme D.J."/>
        </authorList>
    </citation>
    <scope>NUCLEOTIDE SEQUENCE [LARGE SCALE GENOMIC DNA]</scope>
    <source>
        <strain evidence="7 8">NJM0002</strain>
    </source>
</reference>
<dbReference type="PANTHER" id="PTHR21347">
    <property type="entry name" value="CLEFT LIP AND PALATE ASSOCIATED TRANSMEMBRANE PROTEIN-RELATED"/>
    <property type="match status" value="1"/>
</dbReference>
<name>A0A418AZB2_9STRA</name>
<keyword evidence="8" id="KW-1185">Reference proteome</keyword>
<dbReference type="InterPro" id="IPR008429">
    <property type="entry name" value="CLPTM1"/>
</dbReference>
<comment type="subcellular location">
    <subcellularLocation>
        <location evidence="1">Membrane</location>
        <topology evidence="1">Multi-pass membrane protein</topology>
    </subcellularLocation>
</comment>
<feature type="transmembrane region" description="Helical" evidence="6">
    <location>
        <begin position="165"/>
        <end position="183"/>
    </location>
</feature>
<dbReference type="GO" id="GO:0012505">
    <property type="term" value="C:endomembrane system"/>
    <property type="evidence" value="ECO:0007669"/>
    <property type="project" value="TreeGrafter"/>
</dbReference>
<gene>
    <name evidence="7" type="ORF">DYB32_005251</name>
</gene>
<dbReference type="VEuPathDB" id="FungiDB:H310_06143"/>
<feature type="transmembrane region" description="Helical" evidence="6">
    <location>
        <begin position="112"/>
        <end position="130"/>
    </location>
</feature>
<keyword evidence="5 6" id="KW-0472">Membrane</keyword>
<dbReference type="PANTHER" id="PTHR21347:SF0">
    <property type="entry name" value="LIPID SCRAMBLASE CLPTM1L"/>
    <property type="match status" value="1"/>
</dbReference>
<accession>A0A418AZB2</accession>
<evidence type="ECO:0000256" key="5">
    <source>
        <dbReference type="ARBA" id="ARBA00023136"/>
    </source>
</evidence>
<comment type="similarity">
    <text evidence="2">Belongs to the CLPTM1 family.</text>
</comment>
<keyword evidence="3 6" id="KW-0812">Transmembrane</keyword>
<dbReference type="Pfam" id="PF05602">
    <property type="entry name" value="CLPTM1"/>
    <property type="match status" value="1"/>
</dbReference>
<evidence type="ECO:0000256" key="2">
    <source>
        <dbReference type="ARBA" id="ARBA00009310"/>
    </source>
</evidence>
<evidence type="ECO:0000256" key="4">
    <source>
        <dbReference type="ARBA" id="ARBA00022989"/>
    </source>
</evidence>
<comment type="caution">
    <text evidence="7">The sequence shown here is derived from an EMBL/GenBank/DDBJ whole genome shotgun (WGS) entry which is preliminary data.</text>
</comment>
<proteinExistence type="inferred from homology"/>
<sequence>MMMTFENALKQQKDLGYSHERKWKARHVNCRFAEDEIDNMRLMIAETNPYLLTVTMAVSMLHILFDWLAFKSDIAFWQQNVSLVGISIWSMVSSLISQFIVFLYLIEQETTLLILVPSGISIVIQIWKIWRATRPKFSLSWHTLVKVELSRTDFSSESNDIDKTAMTYMGFTLYPLMLGYSVYSLLCKGSSLVVVGWRCIASSLYLNYRLKSVAHLPWRFLIYRCESHPDDFFSCIGSALNTFIDDLFAFVIHMPTMHRIRYVF</sequence>
<dbReference type="Proteomes" id="UP000285060">
    <property type="component" value="Unassembled WGS sequence"/>
</dbReference>
<dbReference type="EMBL" id="QUSY01000257">
    <property type="protein sequence ID" value="RHY30983.1"/>
    <property type="molecule type" value="Genomic_DNA"/>
</dbReference>
<dbReference type="GO" id="GO:0016020">
    <property type="term" value="C:membrane"/>
    <property type="evidence" value="ECO:0007669"/>
    <property type="project" value="UniProtKB-SubCell"/>
</dbReference>
<feature type="transmembrane region" description="Helical" evidence="6">
    <location>
        <begin position="81"/>
        <end position="106"/>
    </location>
</feature>
<keyword evidence="4 6" id="KW-1133">Transmembrane helix</keyword>